<protein>
    <submittedName>
        <fullName evidence="2">Uncharacterized protein</fullName>
    </submittedName>
</protein>
<keyword evidence="3" id="KW-1185">Reference proteome</keyword>
<gene>
    <name evidence="2" type="ORF">V6N12_034849</name>
</gene>
<dbReference type="EMBL" id="JBBPBM010000097">
    <property type="protein sequence ID" value="KAK8508743.1"/>
    <property type="molecule type" value="Genomic_DNA"/>
</dbReference>
<feature type="compositionally biased region" description="Basic residues" evidence="1">
    <location>
        <begin position="153"/>
        <end position="163"/>
    </location>
</feature>
<proteinExistence type="predicted"/>
<evidence type="ECO:0000313" key="3">
    <source>
        <dbReference type="Proteomes" id="UP001472677"/>
    </source>
</evidence>
<evidence type="ECO:0000313" key="2">
    <source>
        <dbReference type="EMBL" id="KAK8508743.1"/>
    </source>
</evidence>
<feature type="region of interest" description="Disordered" evidence="1">
    <location>
        <begin position="134"/>
        <end position="163"/>
    </location>
</feature>
<organism evidence="2 3">
    <name type="scientific">Hibiscus sabdariffa</name>
    <name type="common">roselle</name>
    <dbReference type="NCBI Taxonomy" id="183260"/>
    <lineage>
        <taxon>Eukaryota</taxon>
        <taxon>Viridiplantae</taxon>
        <taxon>Streptophyta</taxon>
        <taxon>Embryophyta</taxon>
        <taxon>Tracheophyta</taxon>
        <taxon>Spermatophyta</taxon>
        <taxon>Magnoliopsida</taxon>
        <taxon>eudicotyledons</taxon>
        <taxon>Gunneridae</taxon>
        <taxon>Pentapetalae</taxon>
        <taxon>rosids</taxon>
        <taxon>malvids</taxon>
        <taxon>Malvales</taxon>
        <taxon>Malvaceae</taxon>
        <taxon>Malvoideae</taxon>
        <taxon>Hibiscus</taxon>
    </lineage>
</organism>
<dbReference type="Proteomes" id="UP001472677">
    <property type="component" value="Unassembled WGS sequence"/>
</dbReference>
<reference evidence="2 3" key="1">
    <citation type="journal article" date="2024" name="G3 (Bethesda)">
        <title>Genome assembly of Hibiscus sabdariffa L. provides insights into metabolisms of medicinal natural products.</title>
        <authorList>
            <person name="Kim T."/>
        </authorList>
    </citation>
    <scope>NUCLEOTIDE SEQUENCE [LARGE SCALE GENOMIC DNA]</scope>
    <source>
        <strain evidence="2">TK-2024</strain>
        <tissue evidence="2">Old leaves</tissue>
    </source>
</reference>
<name>A0ABR2BNL6_9ROSI</name>
<sequence>MSPLQVLTPLDIKPFPVFWHEDNGGQRQLARDRKLVPVARIGPHLGEAAHCLVKSTLIVKSNRSSSWTTEPPPSFKLSSNYSSIRPRPAGLSGYGRGFLEDPNYYYGSRPRAAGHQVMEGDMAMVQNYYGQNNHPQGMLGNPRQPSSNGMQIRNRHRKEYRMR</sequence>
<comment type="caution">
    <text evidence="2">The sequence shown here is derived from an EMBL/GenBank/DDBJ whole genome shotgun (WGS) entry which is preliminary data.</text>
</comment>
<accession>A0ABR2BNL6</accession>
<evidence type="ECO:0000256" key="1">
    <source>
        <dbReference type="SAM" id="MobiDB-lite"/>
    </source>
</evidence>